<evidence type="ECO:0000256" key="3">
    <source>
        <dbReference type="ARBA" id="ARBA00022801"/>
    </source>
</evidence>
<dbReference type="Pfam" id="PF00877">
    <property type="entry name" value="NLPC_P60"/>
    <property type="match status" value="1"/>
</dbReference>
<dbReference type="PROSITE" id="PS51935">
    <property type="entry name" value="NLPC_P60"/>
    <property type="match status" value="1"/>
</dbReference>
<dbReference type="InterPro" id="IPR038765">
    <property type="entry name" value="Papain-like_cys_pep_sf"/>
</dbReference>
<evidence type="ECO:0000313" key="6">
    <source>
        <dbReference type="EMBL" id="MCX5567943.1"/>
    </source>
</evidence>
<dbReference type="PANTHER" id="PTHR47359:SF3">
    <property type="entry name" value="NLP_P60 DOMAIN-CONTAINING PROTEIN-RELATED"/>
    <property type="match status" value="1"/>
</dbReference>
<feature type="domain" description="NlpC/P60" evidence="5">
    <location>
        <begin position="163"/>
        <end position="283"/>
    </location>
</feature>
<name>A0A9X3E1F3_9HYPH</name>
<organism evidence="6 7">
    <name type="scientific">Kaistia nematophila</name>
    <dbReference type="NCBI Taxonomy" id="2994654"/>
    <lineage>
        <taxon>Bacteria</taxon>
        <taxon>Pseudomonadati</taxon>
        <taxon>Pseudomonadota</taxon>
        <taxon>Alphaproteobacteria</taxon>
        <taxon>Hyphomicrobiales</taxon>
        <taxon>Kaistiaceae</taxon>
        <taxon>Kaistia</taxon>
    </lineage>
</organism>
<comment type="similarity">
    <text evidence="1">Belongs to the peptidase C40 family.</text>
</comment>
<dbReference type="Pfam" id="PF18348">
    <property type="entry name" value="SH3_16"/>
    <property type="match status" value="1"/>
</dbReference>
<dbReference type="Proteomes" id="UP001144805">
    <property type="component" value="Unassembled WGS sequence"/>
</dbReference>
<evidence type="ECO:0000259" key="5">
    <source>
        <dbReference type="PROSITE" id="PS51935"/>
    </source>
</evidence>
<reference evidence="6" key="1">
    <citation type="submission" date="2022-11" db="EMBL/GenBank/DDBJ databases">
        <title>Biodiversity and phylogenetic relationships of bacteria.</title>
        <authorList>
            <person name="Machado R.A.R."/>
            <person name="Bhat A."/>
            <person name="Loulou A."/>
            <person name="Kallel S."/>
        </authorList>
    </citation>
    <scope>NUCLEOTIDE SEQUENCE</scope>
    <source>
        <strain evidence="6">K-TC2</strain>
    </source>
</reference>
<dbReference type="GO" id="GO:0008234">
    <property type="term" value="F:cysteine-type peptidase activity"/>
    <property type="evidence" value="ECO:0007669"/>
    <property type="project" value="UniProtKB-KW"/>
</dbReference>
<sequence>MTLDPRMHAYRPDLADIRLQAQVEAARFVEGERRRVAAPTTPIRSAPRSDASINSEALRGEVVRVFEATAEGWAWIQLETDSYVGFVSSDALGPVDPAPTHRVTALRTFVYPVADLKFPPVTALSIGSLLTLGGEAETRGTRYRWLGDGSGTVIARHVAALDEAAAPDYVAVAERFLETPYLWGGRSGFGLDCSGLVQVALAEAGVRVPRDTDQQEQAIGSRVEKGIDGSLRRGDLVFWKGHVGILRDSETLLHASGLQMVVVSEPLADVLGRYAGIGLVATTVRRP</sequence>
<comment type="caution">
    <text evidence="6">The sequence shown here is derived from an EMBL/GenBank/DDBJ whole genome shotgun (WGS) entry which is preliminary data.</text>
</comment>
<dbReference type="EMBL" id="JAPKNK010000001">
    <property type="protein sequence ID" value="MCX5567943.1"/>
    <property type="molecule type" value="Genomic_DNA"/>
</dbReference>
<accession>A0A9X3E1F3</accession>
<proteinExistence type="inferred from homology"/>
<dbReference type="GO" id="GO:0006508">
    <property type="term" value="P:proteolysis"/>
    <property type="evidence" value="ECO:0007669"/>
    <property type="project" value="UniProtKB-KW"/>
</dbReference>
<evidence type="ECO:0000256" key="4">
    <source>
        <dbReference type="ARBA" id="ARBA00022807"/>
    </source>
</evidence>
<gene>
    <name evidence="6" type="ORF">OSH07_01915</name>
</gene>
<dbReference type="AlphaFoldDB" id="A0A9X3E1F3"/>
<evidence type="ECO:0000256" key="1">
    <source>
        <dbReference type="ARBA" id="ARBA00007074"/>
    </source>
</evidence>
<protein>
    <submittedName>
        <fullName evidence="6">C40 family peptidase</fullName>
    </submittedName>
</protein>
<keyword evidence="3" id="KW-0378">Hydrolase</keyword>
<dbReference type="InterPro" id="IPR041382">
    <property type="entry name" value="SH3_16"/>
</dbReference>
<dbReference type="Gene3D" id="2.30.30.40">
    <property type="entry name" value="SH3 Domains"/>
    <property type="match status" value="1"/>
</dbReference>
<dbReference type="InterPro" id="IPR000064">
    <property type="entry name" value="NLP_P60_dom"/>
</dbReference>
<evidence type="ECO:0000313" key="7">
    <source>
        <dbReference type="Proteomes" id="UP001144805"/>
    </source>
</evidence>
<dbReference type="InterPro" id="IPR051794">
    <property type="entry name" value="PG_Endopeptidase_C40"/>
</dbReference>
<keyword evidence="4" id="KW-0788">Thiol protease</keyword>
<evidence type="ECO:0000256" key="2">
    <source>
        <dbReference type="ARBA" id="ARBA00022670"/>
    </source>
</evidence>
<dbReference type="SUPFAM" id="SSF54001">
    <property type="entry name" value="Cysteine proteinases"/>
    <property type="match status" value="1"/>
</dbReference>
<dbReference type="PANTHER" id="PTHR47359">
    <property type="entry name" value="PEPTIDOGLYCAN DL-ENDOPEPTIDASE CWLO"/>
    <property type="match status" value="1"/>
</dbReference>
<keyword evidence="7" id="KW-1185">Reference proteome</keyword>
<keyword evidence="2" id="KW-0645">Protease</keyword>
<dbReference type="Gene3D" id="3.90.1720.10">
    <property type="entry name" value="endopeptidase domain like (from Nostoc punctiforme)"/>
    <property type="match status" value="1"/>
</dbReference>